<feature type="compositionally biased region" description="Low complexity" evidence="1">
    <location>
        <begin position="86"/>
        <end position="98"/>
    </location>
</feature>
<evidence type="ECO:0000313" key="2">
    <source>
        <dbReference type="EMBL" id="CAD7272091.1"/>
    </source>
</evidence>
<dbReference type="EMBL" id="OA882040">
    <property type="protein sequence ID" value="CAD7272091.1"/>
    <property type="molecule type" value="Genomic_DNA"/>
</dbReference>
<keyword evidence="3" id="KW-1185">Reference proteome</keyword>
<reference evidence="2" key="1">
    <citation type="submission" date="2020-11" db="EMBL/GenBank/DDBJ databases">
        <authorList>
            <person name="Tran Van P."/>
        </authorList>
    </citation>
    <scope>NUCLEOTIDE SEQUENCE</scope>
</reference>
<dbReference type="EMBL" id="CAJPEX010000003">
    <property type="protein sequence ID" value="CAG0912243.1"/>
    <property type="molecule type" value="Genomic_DNA"/>
</dbReference>
<evidence type="ECO:0000256" key="1">
    <source>
        <dbReference type="SAM" id="MobiDB-lite"/>
    </source>
</evidence>
<dbReference type="Proteomes" id="UP000678499">
    <property type="component" value="Unassembled WGS sequence"/>
</dbReference>
<sequence>MAEKTLRRPIKSQVSGVLELRWHNRAAAEDGAQCHVIRNPKAAECIEMAEVNRTACDRNNCAESLEHRGSNGAAFSPEAAQKADNSDPSDSRNSSPSPQRALLTANHYKGPESTDPAAKPATPESPNADVTSGTQNKKEQLHQQSAASRFTIYKVHKASKRKRERSSAKKENKATKTLAIVLGEWVVFRGMRIPKAVNAAFLLLNKPGTCNAKFTFPETLLHQALFSVISAQGIHETHSTFACPSVILENNILFPRLSVDSGFHIKLQGPYSRFAPALSKQAPFAFLDQKASDRLEKKNMTSSFAYLEAALRIPFMFATYATELLSKASESYQAK</sequence>
<protein>
    <submittedName>
        <fullName evidence="2">Uncharacterized protein</fullName>
    </submittedName>
</protein>
<feature type="region of interest" description="Disordered" evidence="1">
    <location>
        <begin position="67"/>
        <end position="173"/>
    </location>
</feature>
<dbReference type="AlphaFoldDB" id="A0A7R9G8M0"/>
<organism evidence="2">
    <name type="scientific">Notodromas monacha</name>
    <dbReference type="NCBI Taxonomy" id="399045"/>
    <lineage>
        <taxon>Eukaryota</taxon>
        <taxon>Metazoa</taxon>
        <taxon>Ecdysozoa</taxon>
        <taxon>Arthropoda</taxon>
        <taxon>Crustacea</taxon>
        <taxon>Oligostraca</taxon>
        <taxon>Ostracoda</taxon>
        <taxon>Podocopa</taxon>
        <taxon>Podocopida</taxon>
        <taxon>Cypridocopina</taxon>
        <taxon>Cypridoidea</taxon>
        <taxon>Cyprididae</taxon>
        <taxon>Notodromas</taxon>
    </lineage>
</organism>
<name>A0A7R9G8M0_9CRUS</name>
<gene>
    <name evidence="2" type="ORF">NMOB1V02_LOCUS40</name>
</gene>
<accession>A0A7R9G8M0</accession>
<feature type="compositionally biased region" description="Basic residues" evidence="1">
    <location>
        <begin position="154"/>
        <end position="164"/>
    </location>
</feature>
<feature type="compositionally biased region" description="Polar residues" evidence="1">
    <location>
        <begin position="124"/>
        <end position="135"/>
    </location>
</feature>
<evidence type="ECO:0000313" key="3">
    <source>
        <dbReference type="Proteomes" id="UP000678499"/>
    </source>
</evidence>
<proteinExistence type="predicted"/>